<keyword evidence="2" id="KW-0489">Methyltransferase</keyword>
<dbReference type="GO" id="GO:0046974">
    <property type="term" value="F:histone H3K9 methyltransferase activity"/>
    <property type="evidence" value="ECO:0007669"/>
    <property type="project" value="TreeGrafter"/>
</dbReference>
<dbReference type="PROSITE" id="PS50868">
    <property type="entry name" value="POST_SET"/>
    <property type="match status" value="1"/>
</dbReference>
<evidence type="ECO:0000256" key="2">
    <source>
        <dbReference type="ARBA" id="ARBA00022603"/>
    </source>
</evidence>
<dbReference type="InterPro" id="IPR001214">
    <property type="entry name" value="SET_dom"/>
</dbReference>
<comment type="subcellular location">
    <subcellularLocation>
        <location evidence="1">Nucleus</location>
    </subcellularLocation>
</comment>
<evidence type="ECO:0000256" key="4">
    <source>
        <dbReference type="ARBA" id="ARBA00022691"/>
    </source>
</evidence>
<evidence type="ECO:0000256" key="1">
    <source>
        <dbReference type="ARBA" id="ARBA00004123"/>
    </source>
</evidence>
<evidence type="ECO:0008006" key="10">
    <source>
        <dbReference type="Google" id="ProtNLM"/>
    </source>
</evidence>
<feature type="domain" description="SET" evidence="6">
    <location>
        <begin position="25"/>
        <end position="151"/>
    </location>
</feature>
<keyword evidence="5" id="KW-0539">Nucleus</keyword>
<feature type="domain" description="Post-SET" evidence="7">
    <location>
        <begin position="160"/>
        <end position="176"/>
    </location>
</feature>
<reference evidence="8" key="2">
    <citation type="submission" date="2024-10" db="UniProtKB">
        <authorList>
            <consortium name="EnsemblProtists"/>
        </authorList>
    </citation>
    <scope>IDENTIFICATION</scope>
</reference>
<evidence type="ECO:0000259" key="6">
    <source>
        <dbReference type="PROSITE" id="PS50280"/>
    </source>
</evidence>
<dbReference type="InterPro" id="IPR046341">
    <property type="entry name" value="SET_dom_sf"/>
</dbReference>
<dbReference type="eggNOG" id="KOG1082">
    <property type="taxonomic scope" value="Eukaryota"/>
</dbReference>
<proteinExistence type="predicted"/>
<dbReference type="PROSITE" id="PS50280">
    <property type="entry name" value="SET"/>
    <property type="match status" value="1"/>
</dbReference>
<dbReference type="EnsemblProtists" id="EOD12099">
    <property type="protein sequence ID" value="EOD12099"/>
    <property type="gene ID" value="EMIHUDRAFT_67245"/>
</dbReference>
<dbReference type="Proteomes" id="UP000013827">
    <property type="component" value="Unassembled WGS sequence"/>
</dbReference>
<keyword evidence="3" id="KW-0808">Transferase</keyword>
<dbReference type="Pfam" id="PF00856">
    <property type="entry name" value="SET"/>
    <property type="match status" value="1"/>
</dbReference>
<evidence type="ECO:0000313" key="9">
    <source>
        <dbReference type="Proteomes" id="UP000013827"/>
    </source>
</evidence>
<dbReference type="Gene3D" id="2.170.270.10">
    <property type="entry name" value="SET domain"/>
    <property type="match status" value="1"/>
</dbReference>
<dbReference type="PaxDb" id="2903-EOD12099"/>
<dbReference type="GO" id="GO:0005634">
    <property type="term" value="C:nucleus"/>
    <property type="evidence" value="ECO:0007669"/>
    <property type="project" value="UniProtKB-SubCell"/>
</dbReference>
<evidence type="ECO:0000313" key="8">
    <source>
        <dbReference type="EnsemblProtists" id="EOD12099"/>
    </source>
</evidence>
<dbReference type="GO" id="GO:0010629">
    <property type="term" value="P:negative regulation of gene expression"/>
    <property type="evidence" value="ECO:0007669"/>
    <property type="project" value="TreeGrafter"/>
</dbReference>
<protein>
    <recommendedName>
        <fullName evidence="10">SET domain-containing protein</fullName>
    </recommendedName>
</protein>
<name>A0A0D3ILG4_EMIH1</name>
<dbReference type="GO" id="GO:0032259">
    <property type="term" value="P:methylation"/>
    <property type="evidence" value="ECO:0007669"/>
    <property type="project" value="UniProtKB-KW"/>
</dbReference>
<dbReference type="STRING" id="2903.A0A0D3ILG4"/>
<dbReference type="GO" id="GO:0070828">
    <property type="term" value="P:heterochromatin organization"/>
    <property type="evidence" value="ECO:0007669"/>
    <property type="project" value="TreeGrafter"/>
</dbReference>
<organism evidence="8 9">
    <name type="scientific">Emiliania huxleyi (strain CCMP1516)</name>
    <dbReference type="NCBI Taxonomy" id="280463"/>
    <lineage>
        <taxon>Eukaryota</taxon>
        <taxon>Haptista</taxon>
        <taxon>Haptophyta</taxon>
        <taxon>Prymnesiophyceae</taxon>
        <taxon>Isochrysidales</taxon>
        <taxon>Noelaerhabdaceae</taxon>
        <taxon>Emiliania</taxon>
    </lineage>
</organism>
<keyword evidence="4" id="KW-0949">S-adenosyl-L-methionine</keyword>
<reference evidence="9" key="1">
    <citation type="journal article" date="2013" name="Nature">
        <title>Pan genome of the phytoplankton Emiliania underpins its global distribution.</title>
        <authorList>
            <person name="Read B.A."/>
            <person name="Kegel J."/>
            <person name="Klute M.J."/>
            <person name="Kuo A."/>
            <person name="Lefebvre S.C."/>
            <person name="Maumus F."/>
            <person name="Mayer C."/>
            <person name="Miller J."/>
            <person name="Monier A."/>
            <person name="Salamov A."/>
            <person name="Young J."/>
            <person name="Aguilar M."/>
            <person name="Claverie J.M."/>
            <person name="Frickenhaus S."/>
            <person name="Gonzalez K."/>
            <person name="Herman E.K."/>
            <person name="Lin Y.C."/>
            <person name="Napier J."/>
            <person name="Ogata H."/>
            <person name="Sarno A.F."/>
            <person name="Shmutz J."/>
            <person name="Schroeder D."/>
            <person name="de Vargas C."/>
            <person name="Verret F."/>
            <person name="von Dassow P."/>
            <person name="Valentin K."/>
            <person name="Van de Peer Y."/>
            <person name="Wheeler G."/>
            <person name="Dacks J.B."/>
            <person name="Delwiche C.F."/>
            <person name="Dyhrman S.T."/>
            <person name="Glockner G."/>
            <person name="John U."/>
            <person name="Richards T."/>
            <person name="Worden A.Z."/>
            <person name="Zhang X."/>
            <person name="Grigoriev I.V."/>
            <person name="Allen A.E."/>
            <person name="Bidle K."/>
            <person name="Borodovsky M."/>
            <person name="Bowler C."/>
            <person name="Brownlee C."/>
            <person name="Cock J.M."/>
            <person name="Elias M."/>
            <person name="Gladyshev V.N."/>
            <person name="Groth M."/>
            <person name="Guda C."/>
            <person name="Hadaegh A."/>
            <person name="Iglesias-Rodriguez M.D."/>
            <person name="Jenkins J."/>
            <person name="Jones B.M."/>
            <person name="Lawson T."/>
            <person name="Leese F."/>
            <person name="Lindquist E."/>
            <person name="Lobanov A."/>
            <person name="Lomsadze A."/>
            <person name="Malik S.B."/>
            <person name="Marsh M.E."/>
            <person name="Mackinder L."/>
            <person name="Mock T."/>
            <person name="Mueller-Roeber B."/>
            <person name="Pagarete A."/>
            <person name="Parker M."/>
            <person name="Probert I."/>
            <person name="Quesneville H."/>
            <person name="Raines C."/>
            <person name="Rensing S.A."/>
            <person name="Riano-Pachon D.M."/>
            <person name="Richier S."/>
            <person name="Rokitta S."/>
            <person name="Shiraiwa Y."/>
            <person name="Soanes D.M."/>
            <person name="van der Giezen M."/>
            <person name="Wahlund T.M."/>
            <person name="Williams B."/>
            <person name="Wilson W."/>
            <person name="Wolfe G."/>
            <person name="Wurch L.L."/>
        </authorList>
    </citation>
    <scope>NUCLEOTIDE SEQUENCE</scope>
</reference>
<evidence type="ECO:0000256" key="3">
    <source>
        <dbReference type="ARBA" id="ARBA00022679"/>
    </source>
</evidence>
<dbReference type="SUPFAM" id="SSF82199">
    <property type="entry name" value="SET domain"/>
    <property type="match status" value="1"/>
</dbReference>
<evidence type="ECO:0000256" key="5">
    <source>
        <dbReference type="ARBA" id="ARBA00023242"/>
    </source>
</evidence>
<sequence>MFECNSTSGCDESCFNRVVGRGISLPLQVFKTVGRGWGVRSRNPIRAGTFVCEYTGVMLRDEDAEAAGLEVGSSELLTSHEGPSGVDARTQDNPELCVDASRTGSVARFVNHCCDPNLFSVFVEYSRHVHRIALFAARDILAYEELTYDYGYVVGSVQDKTLACLCGAANCRGTLV</sequence>
<evidence type="ECO:0000259" key="7">
    <source>
        <dbReference type="PROSITE" id="PS50868"/>
    </source>
</evidence>
<dbReference type="PANTHER" id="PTHR46024">
    <property type="entry name" value="HISTONE-LYSINE N-METHYLTRANSFERASE EGGLESS"/>
    <property type="match status" value="1"/>
</dbReference>
<dbReference type="InterPro" id="IPR051516">
    <property type="entry name" value="SETDB_methyltransferase"/>
</dbReference>
<dbReference type="InterPro" id="IPR003616">
    <property type="entry name" value="Post-SET_dom"/>
</dbReference>
<dbReference type="AlphaFoldDB" id="A0A0D3ILG4"/>
<accession>A0A0D3ILG4</accession>
<dbReference type="PANTHER" id="PTHR46024:SF1">
    <property type="entry name" value="HISTONE-LYSINE N-METHYLTRANSFERASE EGGLESS"/>
    <property type="match status" value="1"/>
</dbReference>
<dbReference type="SMART" id="SM00317">
    <property type="entry name" value="SET"/>
    <property type="match status" value="1"/>
</dbReference>
<keyword evidence="9" id="KW-1185">Reference proteome</keyword>